<dbReference type="SUPFAM" id="SSF102588">
    <property type="entry name" value="LmbE-like"/>
    <property type="match status" value="1"/>
</dbReference>
<dbReference type="InterPro" id="IPR003737">
    <property type="entry name" value="GlcNAc_PI_deacetylase-related"/>
</dbReference>
<dbReference type="Pfam" id="PF02585">
    <property type="entry name" value="PIG-L"/>
    <property type="match status" value="1"/>
</dbReference>
<protein>
    <submittedName>
        <fullName evidence="1">PIG-L family deacetylase</fullName>
    </submittedName>
</protein>
<evidence type="ECO:0000313" key="1">
    <source>
        <dbReference type="EMBL" id="USG63545.1"/>
    </source>
</evidence>
<keyword evidence="2" id="KW-1185">Reference proteome</keyword>
<reference evidence="1" key="1">
    <citation type="submission" date="2022-06" db="EMBL/GenBank/DDBJ databases">
        <title>Genome sequencing of Brevibacillus sp. BB3-R1.</title>
        <authorList>
            <person name="Heo J."/>
            <person name="Lee D."/>
            <person name="Won M."/>
            <person name="Han B.-H."/>
            <person name="Hong S.-B."/>
            <person name="Kwon S.-W."/>
        </authorList>
    </citation>
    <scope>NUCLEOTIDE SEQUENCE</scope>
    <source>
        <strain evidence="1">BB3-R1</strain>
    </source>
</reference>
<organism evidence="1 2">
    <name type="scientific">Brevibacillus ruminantium</name>
    <dbReference type="NCBI Taxonomy" id="2950604"/>
    <lineage>
        <taxon>Bacteria</taxon>
        <taxon>Bacillati</taxon>
        <taxon>Bacillota</taxon>
        <taxon>Bacilli</taxon>
        <taxon>Bacillales</taxon>
        <taxon>Paenibacillaceae</taxon>
        <taxon>Brevibacillus</taxon>
    </lineage>
</organism>
<dbReference type="Gene3D" id="3.40.50.10320">
    <property type="entry name" value="LmbE-like"/>
    <property type="match status" value="1"/>
</dbReference>
<dbReference type="RefSeq" id="WP_251870626.1">
    <property type="nucleotide sequence ID" value="NZ_CP098755.1"/>
</dbReference>
<dbReference type="InterPro" id="IPR024078">
    <property type="entry name" value="LmbE-like_dom_sf"/>
</dbReference>
<proteinExistence type="predicted"/>
<dbReference type="PANTHER" id="PTHR12993">
    <property type="entry name" value="N-ACETYLGLUCOSAMINYL-PHOSPHATIDYLINOSITOL DE-N-ACETYLASE-RELATED"/>
    <property type="match status" value="1"/>
</dbReference>
<dbReference type="Proteomes" id="UP001056500">
    <property type="component" value="Chromosome"/>
</dbReference>
<name>A0ABY4W8Q0_9BACL</name>
<sequence length="248" mass="27138">MNKKRILFIFAHPDDETFTSGVTIRKYANQPDVSIHLLCATRGEAGKPGEPPICTKEELPAVRENELRVAASILGITTVDFLEYQDKHLSDVPIEELAEKIRQSIQQYQPQIVITFAPHGISGHPDHQAISAATAYAVKHDSEPLSVQKLYYVTHAAKQGFGNIAPPFTDPLESITTIISAPEYVSEVAQALAAHRTQHLSVSRVFPGVLEGDTAYVRSVNHFILAYSAAGLPSSTEKEADLFSGISY</sequence>
<gene>
    <name evidence="1" type="ORF">NDK47_15315</name>
</gene>
<accession>A0ABY4W8Q0</accession>
<dbReference type="EMBL" id="CP098755">
    <property type="protein sequence ID" value="USG63545.1"/>
    <property type="molecule type" value="Genomic_DNA"/>
</dbReference>
<evidence type="ECO:0000313" key="2">
    <source>
        <dbReference type="Proteomes" id="UP001056500"/>
    </source>
</evidence>
<dbReference type="PANTHER" id="PTHR12993:SF11">
    <property type="entry name" value="N-ACETYLGLUCOSAMINYL-PHOSPHATIDYLINOSITOL DE-N-ACETYLASE"/>
    <property type="match status" value="1"/>
</dbReference>